<gene>
    <name evidence="2" type="ORF">g.22867</name>
</gene>
<accession>A0A0A1XEE7</accession>
<protein>
    <submittedName>
        <fullName evidence="2">Uncharacterized protein</fullName>
    </submittedName>
</protein>
<feature type="region of interest" description="Disordered" evidence="1">
    <location>
        <begin position="275"/>
        <end position="325"/>
    </location>
</feature>
<evidence type="ECO:0000256" key="1">
    <source>
        <dbReference type="SAM" id="MobiDB-lite"/>
    </source>
</evidence>
<organism evidence="2">
    <name type="scientific">Zeugodacus cucurbitae</name>
    <name type="common">Melon fruit fly</name>
    <name type="synonym">Bactrocera cucurbitae</name>
    <dbReference type="NCBI Taxonomy" id="28588"/>
    <lineage>
        <taxon>Eukaryota</taxon>
        <taxon>Metazoa</taxon>
        <taxon>Ecdysozoa</taxon>
        <taxon>Arthropoda</taxon>
        <taxon>Hexapoda</taxon>
        <taxon>Insecta</taxon>
        <taxon>Pterygota</taxon>
        <taxon>Neoptera</taxon>
        <taxon>Endopterygota</taxon>
        <taxon>Diptera</taxon>
        <taxon>Brachycera</taxon>
        <taxon>Muscomorpha</taxon>
        <taxon>Tephritoidea</taxon>
        <taxon>Tephritidae</taxon>
        <taxon>Zeugodacus</taxon>
        <taxon>Zeugodacus</taxon>
    </lineage>
</organism>
<name>A0A0A1XEE7_ZEUCU</name>
<reference evidence="2" key="1">
    <citation type="submission" date="2014-11" db="EMBL/GenBank/DDBJ databases">
        <authorList>
            <person name="Geib S."/>
        </authorList>
    </citation>
    <scope>NUCLEOTIDE SEQUENCE</scope>
</reference>
<reference evidence="2" key="2">
    <citation type="journal article" date="2015" name="Gigascience">
        <title>Reconstructing a comprehensive transcriptome assembly of a white-pupal translocated strain of the pest fruit fly Bactrocera cucurbitae.</title>
        <authorList>
            <person name="Sim S.B."/>
            <person name="Calla B."/>
            <person name="Hall B."/>
            <person name="DeRego T."/>
            <person name="Geib S.M."/>
        </authorList>
    </citation>
    <scope>NUCLEOTIDE SEQUENCE</scope>
</reference>
<proteinExistence type="predicted"/>
<feature type="compositionally biased region" description="Acidic residues" evidence="1">
    <location>
        <begin position="296"/>
        <end position="316"/>
    </location>
</feature>
<evidence type="ECO:0000313" key="2">
    <source>
        <dbReference type="EMBL" id="JAD09315.1"/>
    </source>
</evidence>
<sequence>MSDAANGESKFGFKDKEKAEETLQLLESHDMQYRKLTVRGLLGRAKRVLTMTKAEEKVKNINAAIGVFEKWLEENGGGAANKNAKTDKEDKVETVPGLGFKDKAAAEATLRILTDRDPDYQKLAIKGLIGSSKRVLSGTKKEDKIQSIKEGVKILEDFLEKFETENLIKNNRAYLAYSVIEQLPEAKDALAAEFVKAYGGSKAKGNYKHLRTMYPEDDDSTSWDIIRNRNIAKLLEKLKAEESKLFDAESGEPTEIHLELIHWAYSPQPDKVKAYVEKNSKRKAEKRKIERNDSSSSDEDGSEGMDDDEDDEDNGETPEKKKKKE</sequence>
<dbReference type="AlphaFoldDB" id="A0A0A1XEE7"/>
<dbReference type="EMBL" id="GBXI01004977">
    <property type="protein sequence ID" value="JAD09315.1"/>
    <property type="molecule type" value="Transcribed_RNA"/>
</dbReference>